<dbReference type="AlphaFoldDB" id="A0A1J5HFL0"/>
<comment type="similarity">
    <text evidence="7">Belongs to the gamma-glutamyl phosphate reductase family.</text>
</comment>
<dbReference type="InterPro" id="IPR015590">
    <property type="entry name" value="Aldehyde_DH_dom"/>
</dbReference>
<evidence type="ECO:0000313" key="9">
    <source>
        <dbReference type="EMBL" id="OIP83945.1"/>
    </source>
</evidence>
<comment type="function">
    <text evidence="7">Catalyzes the NADPH-dependent reduction of L-glutamate 5-phosphate into L-glutamate 5-semialdehyde and phosphate. The product spontaneously undergoes cyclization to form 1-pyrroline-5-carboxylate.</text>
</comment>
<dbReference type="SUPFAM" id="SSF53720">
    <property type="entry name" value="ALDH-like"/>
    <property type="match status" value="1"/>
</dbReference>
<gene>
    <name evidence="7" type="primary">proA</name>
    <name evidence="9" type="ORF">AUK04_02900</name>
</gene>
<feature type="domain" description="Aldehyde dehydrogenase" evidence="8">
    <location>
        <begin position="109"/>
        <end position="282"/>
    </location>
</feature>
<dbReference type="InterPro" id="IPR016163">
    <property type="entry name" value="Ald_DH_C"/>
</dbReference>
<sequence length="397" mass="44439">MSKIDGRKIKSAFLELSNKSEEDKNKFLLLLSNIIRKKERTIISANDKDVKEARKNHVSEVFIQRLVIDKSGIEKIIQKVLEIRSLNSGLGKIIEEKKRKDKLILQKIRVAIGTILVIYEARPEVTIDVASLCIKSGNTAILKGGSEALQTNKVFYECIVEALKQANFPKGTVTFIDSKDKQIIKTLIKRNEIIDLIIARGGYKMVKNIQDNSSIPVLAHSSGGARIYIDKSADLSIVESIIINSKVTKPFACNSLDTIILHMDIKEKIYSILKRSLKNHQVKIVKKIWSEEFLGLKVSIKIVNDIDEAINFVNIFGKKHSEGIIAEDKKAINKFTQSIDAAAIFVNCSTRLHDGYEFGLGSEMGIATGKLHARGPVGLKELSIYKWIAYGKGHIRK</sequence>
<evidence type="ECO:0000256" key="6">
    <source>
        <dbReference type="ARBA" id="ARBA00049024"/>
    </source>
</evidence>
<comment type="catalytic activity">
    <reaction evidence="6 7">
        <text>L-glutamate 5-semialdehyde + phosphate + NADP(+) = L-glutamyl 5-phosphate + NADPH + H(+)</text>
        <dbReference type="Rhea" id="RHEA:19541"/>
        <dbReference type="ChEBI" id="CHEBI:15378"/>
        <dbReference type="ChEBI" id="CHEBI:43474"/>
        <dbReference type="ChEBI" id="CHEBI:57783"/>
        <dbReference type="ChEBI" id="CHEBI:58066"/>
        <dbReference type="ChEBI" id="CHEBI:58274"/>
        <dbReference type="ChEBI" id="CHEBI:58349"/>
        <dbReference type="EC" id="1.2.1.41"/>
    </reaction>
</comment>
<evidence type="ECO:0000256" key="3">
    <source>
        <dbReference type="ARBA" id="ARBA00022650"/>
    </source>
</evidence>
<dbReference type="InterPro" id="IPR012134">
    <property type="entry name" value="Glu-5-SA_DH"/>
</dbReference>
<proteinExistence type="inferred from homology"/>
<dbReference type="GO" id="GO:0004350">
    <property type="term" value="F:glutamate-5-semialdehyde dehydrogenase activity"/>
    <property type="evidence" value="ECO:0007669"/>
    <property type="project" value="UniProtKB-UniRule"/>
</dbReference>
<dbReference type="NCBIfam" id="NF001221">
    <property type="entry name" value="PRK00197.1"/>
    <property type="match status" value="1"/>
</dbReference>
<keyword evidence="3 7" id="KW-0641">Proline biosynthesis</keyword>
<dbReference type="UniPathway" id="UPA00098">
    <property type="reaction ID" value="UER00360"/>
</dbReference>
<evidence type="ECO:0000256" key="4">
    <source>
        <dbReference type="ARBA" id="ARBA00022857"/>
    </source>
</evidence>
<evidence type="ECO:0000256" key="5">
    <source>
        <dbReference type="ARBA" id="ARBA00023002"/>
    </source>
</evidence>
<keyword evidence="4 7" id="KW-0521">NADP</keyword>
<dbReference type="Pfam" id="PF00171">
    <property type="entry name" value="Aldedh"/>
    <property type="match status" value="1"/>
</dbReference>
<dbReference type="EC" id="1.2.1.41" evidence="7"/>
<dbReference type="InterPro" id="IPR016161">
    <property type="entry name" value="Ald_DH/histidinol_DH"/>
</dbReference>
<keyword evidence="2 7" id="KW-0028">Amino-acid biosynthesis</keyword>
<accession>A0A1J5HFL0</accession>
<evidence type="ECO:0000259" key="8">
    <source>
        <dbReference type="Pfam" id="PF00171"/>
    </source>
</evidence>
<comment type="subcellular location">
    <subcellularLocation>
        <location evidence="7">Cytoplasm</location>
    </subcellularLocation>
</comment>
<dbReference type="PIRSF" id="PIRSF000151">
    <property type="entry name" value="GPR"/>
    <property type="match status" value="1"/>
</dbReference>
<dbReference type="Gene3D" id="3.40.309.10">
    <property type="entry name" value="Aldehyde Dehydrogenase, Chain A, domain 2"/>
    <property type="match status" value="1"/>
</dbReference>
<evidence type="ECO:0000256" key="7">
    <source>
        <dbReference type="HAMAP-Rule" id="MF_00412"/>
    </source>
</evidence>
<dbReference type="CDD" id="cd07079">
    <property type="entry name" value="ALDH_F18-19_ProA-GPR"/>
    <property type="match status" value="1"/>
</dbReference>
<dbReference type="GO" id="GO:0005737">
    <property type="term" value="C:cytoplasm"/>
    <property type="evidence" value="ECO:0007669"/>
    <property type="project" value="UniProtKB-SubCell"/>
</dbReference>
<dbReference type="PANTHER" id="PTHR11063">
    <property type="entry name" value="GLUTAMATE SEMIALDEHYDE DEHYDROGENASE"/>
    <property type="match status" value="1"/>
</dbReference>
<evidence type="ECO:0000256" key="1">
    <source>
        <dbReference type="ARBA" id="ARBA00004985"/>
    </source>
</evidence>
<evidence type="ECO:0000313" key="10">
    <source>
        <dbReference type="Proteomes" id="UP000183758"/>
    </source>
</evidence>
<dbReference type="GO" id="GO:0050661">
    <property type="term" value="F:NADP binding"/>
    <property type="evidence" value="ECO:0007669"/>
    <property type="project" value="InterPro"/>
</dbReference>
<name>A0A1J5HFL0_9BACT</name>
<dbReference type="InterPro" id="IPR000965">
    <property type="entry name" value="GPR_dom"/>
</dbReference>
<keyword evidence="7" id="KW-0963">Cytoplasm</keyword>
<dbReference type="Proteomes" id="UP000183758">
    <property type="component" value="Unassembled WGS sequence"/>
</dbReference>
<dbReference type="Gene3D" id="3.40.605.10">
    <property type="entry name" value="Aldehyde Dehydrogenase, Chain A, domain 1"/>
    <property type="match status" value="1"/>
</dbReference>
<dbReference type="EMBL" id="MNZM01000070">
    <property type="protein sequence ID" value="OIP83945.1"/>
    <property type="molecule type" value="Genomic_DNA"/>
</dbReference>
<dbReference type="HAMAP" id="MF_00412">
    <property type="entry name" value="ProA"/>
    <property type="match status" value="1"/>
</dbReference>
<keyword evidence="5 7" id="KW-0560">Oxidoreductase</keyword>
<organism evidence="9 10">
    <name type="scientific">Candidatus Roizmanbacteria bacterium CG2_30_33_16</name>
    <dbReference type="NCBI Taxonomy" id="1805340"/>
    <lineage>
        <taxon>Bacteria</taxon>
        <taxon>Candidatus Roizmaniibacteriota</taxon>
    </lineage>
</organism>
<dbReference type="InterPro" id="IPR016162">
    <property type="entry name" value="Ald_DH_N"/>
</dbReference>
<comment type="caution">
    <text evidence="9">The sequence shown here is derived from an EMBL/GenBank/DDBJ whole genome shotgun (WGS) entry which is preliminary data.</text>
</comment>
<comment type="pathway">
    <text evidence="1 7">Amino-acid biosynthesis; L-proline biosynthesis; L-glutamate 5-semialdehyde from L-glutamate: step 2/2.</text>
</comment>
<evidence type="ECO:0000256" key="2">
    <source>
        <dbReference type="ARBA" id="ARBA00022605"/>
    </source>
</evidence>
<dbReference type="GO" id="GO:0055129">
    <property type="term" value="P:L-proline biosynthetic process"/>
    <property type="evidence" value="ECO:0007669"/>
    <property type="project" value="UniProtKB-UniRule"/>
</dbReference>
<dbReference type="PANTHER" id="PTHR11063:SF8">
    <property type="entry name" value="DELTA-1-PYRROLINE-5-CARBOXYLATE SYNTHASE"/>
    <property type="match status" value="1"/>
</dbReference>
<reference evidence="9 10" key="1">
    <citation type="journal article" date="2016" name="Environ. Microbiol.">
        <title>Genomic resolution of a cold subsurface aquifer community provides metabolic insights for novel microbes adapted to high CO concentrations.</title>
        <authorList>
            <person name="Probst A.J."/>
            <person name="Castelle C.J."/>
            <person name="Singh A."/>
            <person name="Brown C.T."/>
            <person name="Anantharaman K."/>
            <person name="Sharon I."/>
            <person name="Hug L.A."/>
            <person name="Burstein D."/>
            <person name="Emerson J.B."/>
            <person name="Thomas B.C."/>
            <person name="Banfield J.F."/>
        </authorList>
    </citation>
    <scope>NUCLEOTIDE SEQUENCE [LARGE SCALE GENOMIC DNA]</scope>
    <source>
        <strain evidence="9">CG2_30_33_16</strain>
    </source>
</reference>
<protein>
    <recommendedName>
        <fullName evidence="7">Gamma-glutamyl phosphate reductase</fullName>
        <shortName evidence="7">GPR</shortName>
        <ecNumber evidence="7">1.2.1.41</ecNumber>
    </recommendedName>
    <alternativeName>
        <fullName evidence="7">Glutamate-5-semialdehyde dehydrogenase</fullName>
    </alternativeName>
    <alternativeName>
        <fullName evidence="7">Glutamyl-gamma-semialdehyde dehydrogenase</fullName>
        <shortName evidence="7">GSA dehydrogenase</shortName>
    </alternativeName>
</protein>